<evidence type="ECO:0000313" key="5">
    <source>
        <dbReference type="Proteomes" id="UP001592531"/>
    </source>
</evidence>
<feature type="compositionally biased region" description="Low complexity" evidence="1">
    <location>
        <begin position="26"/>
        <end position="45"/>
    </location>
</feature>
<dbReference type="SUPFAM" id="SSF50998">
    <property type="entry name" value="Quinoprotein alcohol dehydrogenase-like"/>
    <property type="match status" value="1"/>
</dbReference>
<protein>
    <submittedName>
        <fullName evidence="4">PQQ-binding-like beta-propeller repeat protein</fullName>
    </submittedName>
</protein>
<gene>
    <name evidence="4" type="ORF">ACEZDE_07790</name>
</gene>
<proteinExistence type="predicted"/>
<keyword evidence="2" id="KW-0472">Membrane</keyword>
<dbReference type="PANTHER" id="PTHR34512:SF30">
    <property type="entry name" value="OUTER MEMBRANE PROTEIN ASSEMBLY FACTOR BAMB"/>
    <property type="match status" value="1"/>
</dbReference>
<dbReference type="PANTHER" id="PTHR34512">
    <property type="entry name" value="CELL SURFACE PROTEIN"/>
    <property type="match status" value="1"/>
</dbReference>
<evidence type="ECO:0000259" key="3">
    <source>
        <dbReference type="Pfam" id="PF13360"/>
    </source>
</evidence>
<dbReference type="SMART" id="SM00564">
    <property type="entry name" value="PQQ"/>
    <property type="match status" value="4"/>
</dbReference>
<evidence type="ECO:0000313" key="4">
    <source>
        <dbReference type="EMBL" id="MFC1416540.1"/>
    </source>
</evidence>
<feature type="region of interest" description="Disordered" evidence="1">
    <location>
        <begin position="1"/>
        <end position="305"/>
    </location>
</feature>
<dbReference type="InterPro" id="IPR002372">
    <property type="entry name" value="PQQ_rpt_dom"/>
</dbReference>
<feature type="compositionally biased region" description="Gly residues" evidence="1">
    <location>
        <begin position="232"/>
        <end position="254"/>
    </location>
</feature>
<evidence type="ECO:0000256" key="2">
    <source>
        <dbReference type="SAM" id="Phobius"/>
    </source>
</evidence>
<evidence type="ECO:0000256" key="1">
    <source>
        <dbReference type="SAM" id="MobiDB-lite"/>
    </source>
</evidence>
<sequence length="735" mass="74193">MAENTTGQGGQPPEDHPQTVLDGSSANAPADAPPAVTSSAADSPAVTPPSASPSAAPPPGYTPTELYQPPAAAPQGPAQPPQGGQPQYTPTQLATPPQGQAPQGGPQAQAGQPQAQGGPQAQAGQPQAPQGGQALQGGQAYPGAAQQAQQPQPQPQGGQAYPPAQGGGVPPQAQGVPPQGGQAYAPVQAAGAASQPPQGGQAAYPAAQGGPAYAPTQGYPPQGQPQAPAPSYGGGYGYPQVQQGGGYPPQGQGGYPQQPGSYPPPQASPQQGFPPAQGYPAGQGQGYPAPVPPPMQGYPQTQGYPQQGYPVAAPAPRRGIRKGAVLGIIGGVLALAIVGTVIAVVNNSGGSHGKDANTLNAAWTVASMGSGDQMVGSWVTSTELVRAGTGTGVVAYDLATGHKLWTLTPPSDATKPCTMSPTVNSAGIGTIGFGTDTHSCSYVAGVDTATGQILWKVDLTDSSDPTASSADTFVQGSVATVLSLGRAGGFDTKTGKEIWLNPARGKYCNEEAFGTTGAVVVNDFCADVTPEQTLTALNPATGKRLWRKTESQSVIEGYFLNGSPLVAMLSSNSKGPVSIYSSTGTAKQLDMSNFTLDNNSPTSVKLGQTLVAQSAEDLSDSTSTAGQVVAFDLGTGDQLWRYNGESDHGAVLVQTTSGSNVYAISTGTYSGSPHFVQLDPVTGKSTIIGALPSDANDWFVSEDVLYALPNGGLLTLVAGYQNPSTPSIEYYSKSK</sequence>
<dbReference type="EMBL" id="JBHFAB010000004">
    <property type="protein sequence ID" value="MFC1416540.1"/>
    <property type="molecule type" value="Genomic_DNA"/>
</dbReference>
<keyword evidence="5" id="KW-1185">Reference proteome</keyword>
<feature type="transmembrane region" description="Helical" evidence="2">
    <location>
        <begin position="324"/>
        <end position="345"/>
    </location>
</feature>
<dbReference type="Gene3D" id="2.130.10.10">
    <property type="entry name" value="YVTN repeat-like/Quinoprotein amine dehydrogenase"/>
    <property type="match status" value="1"/>
</dbReference>
<dbReference type="RefSeq" id="WP_380533839.1">
    <property type="nucleotide sequence ID" value="NZ_JBHFAB010000004.1"/>
</dbReference>
<feature type="compositionally biased region" description="Low complexity" evidence="1">
    <location>
        <begin position="268"/>
        <end position="288"/>
    </location>
</feature>
<name>A0ABV6VS29_9ACTN</name>
<keyword evidence="2" id="KW-0812">Transmembrane</keyword>
<dbReference type="InterPro" id="IPR015943">
    <property type="entry name" value="WD40/YVTN_repeat-like_dom_sf"/>
</dbReference>
<dbReference type="Pfam" id="PF13360">
    <property type="entry name" value="PQQ_2"/>
    <property type="match status" value="1"/>
</dbReference>
<dbReference type="Proteomes" id="UP001592531">
    <property type="component" value="Unassembled WGS sequence"/>
</dbReference>
<accession>A0ABV6VS29</accession>
<feature type="compositionally biased region" description="Pro residues" evidence="1">
    <location>
        <begin position="46"/>
        <end position="61"/>
    </location>
</feature>
<reference evidence="4 5" key="1">
    <citation type="submission" date="2024-09" db="EMBL/GenBank/DDBJ databases">
        <authorList>
            <person name="Lee S.D."/>
        </authorList>
    </citation>
    <scope>NUCLEOTIDE SEQUENCE [LARGE SCALE GENOMIC DNA]</scope>
    <source>
        <strain evidence="4 5">N8-3</strain>
    </source>
</reference>
<dbReference type="InterPro" id="IPR018391">
    <property type="entry name" value="PQQ_b-propeller_rpt"/>
</dbReference>
<organism evidence="4 5">
    <name type="scientific">Streptacidiphilus cavernicola</name>
    <dbReference type="NCBI Taxonomy" id="3342716"/>
    <lineage>
        <taxon>Bacteria</taxon>
        <taxon>Bacillati</taxon>
        <taxon>Actinomycetota</taxon>
        <taxon>Actinomycetes</taxon>
        <taxon>Kitasatosporales</taxon>
        <taxon>Streptomycetaceae</taxon>
        <taxon>Streptacidiphilus</taxon>
    </lineage>
</organism>
<comment type="caution">
    <text evidence="4">The sequence shown here is derived from an EMBL/GenBank/DDBJ whole genome shotgun (WGS) entry which is preliminary data.</text>
</comment>
<feature type="compositionally biased region" description="Low complexity" evidence="1">
    <location>
        <begin position="68"/>
        <end position="231"/>
    </location>
</feature>
<dbReference type="InterPro" id="IPR011047">
    <property type="entry name" value="Quinoprotein_ADH-like_sf"/>
</dbReference>
<feature type="domain" description="Pyrrolo-quinoline quinone repeat" evidence="3">
    <location>
        <begin position="442"/>
        <end position="563"/>
    </location>
</feature>
<keyword evidence="2" id="KW-1133">Transmembrane helix</keyword>